<gene>
    <name evidence="1" type="ORF">K505DRAFT_342864</name>
</gene>
<dbReference type="OrthoDB" id="3775616at2759"/>
<sequence length="348" mass="38992">MKRKNSQLMLGSETQKKVCKGRNETPREEICLTLILAQYGLLEAITSHLFPVDLHSLASTSRAVYSAVFPRKESRSNLLKKMACDGTGIQIRKQCHKKSIYFDQFGCTEITKCRTQAKDVAVDSRPCISCGVTTCDECRIHCVYQNIFQPPEEEDELPNFSGFVLLSQPEMGILSLAHFGDTGPQAQWDCNVHHDQGILDSPLEAAYTGAPESIHEIINTDLGTGQLVFTYASNIPHPSPTIQAFWEVTEKRKRLVCNDCFEAQAEGQKDPRPQCHCTLKKQFLDRWLCLKCYKAEEQAQGCSQYGVKVTDSPMCRCGQQINEANTRLMCLWCLGEVATPVRTPTASI</sequence>
<organism evidence="1 2">
    <name type="scientific">Melanomma pulvis-pyrius CBS 109.77</name>
    <dbReference type="NCBI Taxonomy" id="1314802"/>
    <lineage>
        <taxon>Eukaryota</taxon>
        <taxon>Fungi</taxon>
        <taxon>Dikarya</taxon>
        <taxon>Ascomycota</taxon>
        <taxon>Pezizomycotina</taxon>
        <taxon>Dothideomycetes</taxon>
        <taxon>Pleosporomycetidae</taxon>
        <taxon>Pleosporales</taxon>
        <taxon>Melanommataceae</taxon>
        <taxon>Melanomma</taxon>
    </lineage>
</organism>
<keyword evidence="2" id="KW-1185">Reference proteome</keyword>
<dbReference type="Proteomes" id="UP000799757">
    <property type="component" value="Unassembled WGS sequence"/>
</dbReference>
<dbReference type="AlphaFoldDB" id="A0A6A6WTV4"/>
<proteinExistence type="predicted"/>
<dbReference type="EMBL" id="MU002308">
    <property type="protein sequence ID" value="KAF2787522.1"/>
    <property type="molecule type" value="Genomic_DNA"/>
</dbReference>
<accession>A0A6A6WTV4</accession>
<evidence type="ECO:0000313" key="2">
    <source>
        <dbReference type="Proteomes" id="UP000799757"/>
    </source>
</evidence>
<evidence type="ECO:0000313" key="1">
    <source>
        <dbReference type="EMBL" id="KAF2787522.1"/>
    </source>
</evidence>
<name>A0A6A6WTV4_9PLEO</name>
<reference evidence="1" key="1">
    <citation type="journal article" date="2020" name="Stud. Mycol.">
        <title>101 Dothideomycetes genomes: a test case for predicting lifestyles and emergence of pathogens.</title>
        <authorList>
            <person name="Haridas S."/>
            <person name="Albert R."/>
            <person name="Binder M."/>
            <person name="Bloem J."/>
            <person name="Labutti K."/>
            <person name="Salamov A."/>
            <person name="Andreopoulos B."/>
            <person name="Baker S."/>
            <person name="Barry K."/>
            <person name="Bills G."/>
            <person name="Bluhm B."/>
            <person name="Cannon C."/>
            <person name="Castanera R."/>
            <person name="Culley D."/>
            <person name="Daum C."/>
            <person name="Ezra D."/>
            <person name="Gonzalez J."/>
            <person name="Henrissat B."/>
            <person name="Kuo A."/>
            <person name="Liang C."/>
            <person name="Lipzen A."/>
            <person name="Lutzoni F."/>
            <person name="Magnuson J."/>
            <person name="Mondo S."/>
            <person name="Nolan M."/>
            <person name="Ohm R."/>
            <person name="Pangilinan J."/>
            <person name="Park H.-J."/>
            <person name="Ramirez L."/>
            <person name="Alfaro M."/>
            <person name="Sun H."/>
            <person name="Tritt A."/>
            <person name="Yoshinaga Y."/>
            <person name="Zwiers L.-H."/>
            <person name="Turgeon B."/>
            <person name="Goodwin S."/>
            <person name="Spatafora J."/>
            <person name="Crous P."/>
            <person name="Grigoriev I."/>
        </authorList>
    </citation>
    <scope>NUCLEOTIDE SEQUENCE</scope>
    <source>
        <strain evidence="1">CBS 109.77</strain>
    </source>
</reference>
<protein>
    <submittedName>
        <fullName evidence="1">Uncharacterized protein</fullName>
    </submittedName>
</protein>